<name>A0A942WPS7_VEIPA</name>
<proteinExistence type="predicted"/>
<organism evidence="1 2">
    <name type="scientific">Veillonella parvula</name>
    <name type="common">Staphylococcus parvulus</name>
    <dbReference type="NCBI Taxonomy" id="29466"/>
    <lineage>
        <taxon>Bacteria</taxon>
        <taxon>Bacillati</taxon>
        <taxon>Bacillota</taxon>
        <taxon>Negativicutes</taxon>
        <taxon>Veillonellales</taxon>
        <taxon>Veillonellaceae</taxon>
        <taxon>Veillonella</taxon>
    </lineage>
</organism>
<accession>A0A942WPS7</accession>
<gene>
    <name evidence="1" type="ORF">KHZ90_09940</name>
</gene>
<evidence type="ECO:0000313" key="2">
    <source>
        <dbReference type="Proteomes" id="UP000778864"/>
    </source>
</evidence>
<dbReference type="RefSeq" id="WP_278468566.1">
    <property type="nucleotide sequence ID" value="NZ_JAGZMU010000008.1"/>
</dbReference>
<sequence length="321" mass="37229">MHTLQKHRKRIGKVISTQDAFLDRATREFEEYFENAPNKLKFRVVDKEYMEEGTIVDLSVVYKEKQGDEKALLTRNNTKLLVGDTIEFIDSPQFKTMWLVHSIEARPVDSHRRYNLREINYSIDFEVNNEVFRLPCQSANGSLYYTGQEIGERLRVGNKVLTITVGQELKGSRMLFKGLRFLNKINGAWEAYEITSISDTVLGQLTVQAIETRIKQEDDLVKGLAYNKKFNLEDDDSNSTFYEILGDNIIEINKKYEYYIETNLEENVDFEIDTPEFAEVKKLSNKMCLLTPKKSNEYITLIAKCGEITIKKSIYILGGDY</sequence>
<protein>
    <submittedName>
        <fullName evidence="1">Uncharacterized protein</fullName>
    </submittedName>
</protein>
<dbReference type="EMBL" id="JAGZMU010000008">
    <property type="protein sequence ID" value="MBS4894077.1"/>
    <property type="molecule type" value="Genomic_DNA"/>
</dbReference>
<reference evidence="1" key="1">
    <citation type="submission" date="2021-02" db="EMBL/GenBank/DDBJ databases">
        <title>Infant gut strain persistence is associated with maternal origin, phylogeny, and functional potential including surface adhesion and iron acquisition.</title>
        <authorList>
            <person name="Lou Y.C."/>
        </authorList>
    </citation>
    <scope>NUCLEOTIDE SEQUENCE</scope>
    <source>
        <strain evidence="1">L3_108_031G1_dasL3_108_031G1_concoct_20</strain>
    </source>
</reference>
<dbReference type="AlphaFoldDB" id="A0A942WPS7"/>
<dbReference type="Proteomes" id="UP000778864">
    <property type="component" value="Unassembled WGS sequence"/>
</dbReference>
<evidence type="ECO:0000313" key="1">
    <source>
        <dbReference type="EMBL" id="MBS4894077.1"/>
    </source>
</evidence>
<comment type="caution">
    <text evidence="1">The sequence shown here is derived from an EMBL/GenBank/DDBJ whole genome shotgun (WGS) entry which is preliminary data.</text>
</comment>